<protein>
    <submittedName>
        <fullName evidence="2">Uncharacterized protein</fullName>
    </submittedName>
</protein>
<dbReference type="EMBL" id="RQFP01000014">
    <property type="protein sequence ID" value="TGK92115.1"/>
    <property type="molecule type" value="Genomic_DNA"/>
</dbReference>
<organism evidence="2 3">
    <name type="scientific">Leptospira brenneri</name>
    <dbReference type="NCBI Taxonomy" id="2023182"/>
    <lineage>
        <taxon>Bacteria</taxon>
        <taxon>Pseudomonadati</taxon>
        <taxon>Spirochaetota</taxon>
        <taxon>Spirochaetia</taxon>
        <taxon>Leptospirales</taxon>
        <taxon>Leptospiraceae</taxon>
        <taxon>Leptospira</taxon>
    </lineage>
</organism>
<name>A0A2M9Y236_9LEPT</name>
<evidence type="ECO:0000313" key="2">
    <source>
        <dbReference type="EMBL" id="TGK92115.1"/>
    </source>
</evidence>
<sequence length="68" mass="7737">MSNSYRFPLVLTLLFFAANFFFCRLMHKEKAEGVFRMDDSVIRYTEALEASDSAKTSTKTSFGNNGLL</sequence>
<accession>A0A2M9Y236</accession>
<dbReference type="RefSeq" id="WP_100790927.1">
    <property type="nucleotide sequence ID" value="NZ_NPDQ01000004.1"/>
</dbReference>
<keyword evidence="1" id="KW-0472">Membrane</keyword>
<reference evidence="2" key="1">
    <citation type="journal article" date="2019" name="PLoS Negl. Trop. Dis.">
        <title>Revisiting the worldwide diversity of Leptospira species in the environment.</title>
        <authorList>
            <person name="Vincent A.T."/>
            <person name="Schiettekatte O."/>
            <person name="Bourhy P."/>
            <person name="Veyrier F.J."/>
            <person name="Picardeau M."/>
        </authorList>
    </citation>
    <scope>NUCLEOTIDE SEQUENCE [LARGE SCALE GENOMIC DNA]</scope>
    <source>
        <strain evidence="2">201800277</strain>
    </source>
</reference>
<comment type="caution">
    <text evidence="2">The sequence shown here is derived from an EMBL/GenBank/DDBJ whole genome shotgun (WGS) entry which is preliminary data.</text>
</comment>
<dbReference type="Proteomes" id="UP000297891">
    <property type="component" value="Unassembled WGS sequence"/>
</dbReference>
<keyword evidence="1" id="KW-0812">Transmembrane</keyword>
<feature type="transmembrane region" description="Helical" evidence="1">
    <location>
        <begin position="6"/>
        <end position="27"/>
    </location>
</feature>
<evidence type="ECO:0000256" key="1">
    <source>
        <dbReference type="SAM" id="Phobius"/>
    </source>
</evidence>
<gene>
    <name evidence="2" type="ORF">EHQ30_18220</name>
</gene>
<keyword evidence="3" id="KW-1185">Reference proteome</keyword>
<dbReference type="AlphaFoldDB" id="A0A2M9Y236"/>
<keyword evidence="1" id="KW-1133">Transmembrane helix</keyword>
<proteinExistence type="predicted"/>
<evidence type="ECO:0000313" key="3">
    <source>
        <dbReference type="Proteomes" id="UP000297891"/>
    </source>
</evidence>